<dbReference type="AlphaFoldDB" id="A0A383E6Q5"/>
<sequence length="224" mass="24901">MQTISDTINHLHVGDATTFEGLTVFPLIHEQPHGKDYLTLDEALAQGSARVTEVSDSGQVSKLLFKNGGDSRVLLVDGDELVGAKQDRIINLTILVPAGTELEIPVSCVEAGRWSRRSDEFRSSERAMYSRARARKVMQVTESLKRSGDRRSDQSEVWSDISQCKESLSVNSPTDAMSDIYDNFEPFLKRCKKAFKAQHDQVGMLFAVGGKIQGLELFDNSQTF</sequence>
<evidence type="ECO:0000313" key="2">
    <source>
        <dbReference type="EMBL" id="SVE52496.1"/>
    </source>
</evidence>
<reference evidence="2" key="1">
    <citation type="submission" date="2018-05" db="EMBL/GenBank/DDBJ databases">
        <authorList>
            <person name="Lanie J.A."/>
            <person name="Ng W.-L."/>
            <person name="Kazmierczak K.M."/>
            <person name="Andrzejewski T.M."/>
            <person name="Davidsen T.M."/>
            <person name="Wayne K.J."/>
            <person name="Tettelin H."/>
            <person name="Glass J.I."/>
            <person name="Rusch D."/>
            <person name="Podicherti R."/>
            <person name="Tsui H.-C.T."/>
            <person name="Winkler M.E."/>
        </authorList>
    </citation>
    <scope>NUCLEOTIDE SEQUENCE</scope>
</reference>
<feature type="non-terminal residue" evidence="2">
    <location>
        <position position="224"/>
    </location>
</feature>
<dbReference type="Pfam" id="PF20208">
    <property type="entry name" value="ARPP-1"/>
    <property type="match status" value="1"/>
</dbReference>
<dbReference type="EMBL" id="UINC01223342">
    <property type="protein sequence ID" value="SVE52496.1"/>
    <property type="molecule type" value="Genomic_DNA"/>
</dbReference>
<protein>
    <recommendedName>
        <fullName evidence="1">ARG and Rhodanese-Phosphatase-superfamily-associated domain-containing protein</fullName>
    </recommendedName>
</protein>
<feature type="domain" description="ARG and Rhodanese-Phosphatase-superfamily-associated" evidence="1">
    <location>
        <begin position="11"/>
        <end position="224"/>
    </location>
</feature>
<name>A0A383E6Q5_9ZZZZ</name>
<gene>
    <name evidence="2" type="ORF">METZ01_LOCUS505350</name>
</gene>
<evidence type="ECO:0000259" key="1">
    <source>
        <dbReference type="Pfam" id="PF20208"/>
    </source>
</evidence>
<accession>A0A383E6Q5</accession>
<dbReference type="InterPro" id="IPR046699">
    <property type="entry name" value="ARPP-1"/>
</dbReference>
<proteinExistence type="predicted"/>
<organism evidence="2">
    <name type="scientific">marine metagenome</name>
    <dbReference type="NCBI Taxonomy" id="408172"/>
    <lineage>
        <taxon>unclassified sequences</taxon>
        <taxon>metagenomes</taxon>
        <taxon>ecological metagenomes</taxon>
    </lineage>
</organism>